<keyword evidence="3" id="KW-0472">Membrane</keyword>
<dbReference type="Gene3D" id="2.60.120.1560">
    <property type="match status" value="3"/>
</dbReference>
<organism evidence="5 6">
    <name type="scientific">Rhodocytophaga rosea</name>
    <dbReference type="NCBI Taxonomy" id="2704465"/>
    <lineage>
        <taxon>Bacteria</taxon>
        <taxon>Pseudomonadati</taxon>
        <taxon>Bacteroidota</taxon>
        <taxon>Cytophagia</taxon>
        <taxon>Cytophagales</taxon>
        <taxon>Rhodocytophagaceae</taxon>
        <taxon>Rhodocytophaga</taxon>
    </lineage>
</organism>
<dbReference type="InterPro" id="IPR011658">
    <property type="entry name" value="PA14_dom"/>
</dbReference>
<dbReference type="PANTHER" id="PTHR46769:SF2">
    <property type="entry name" value="FIBROCYSTIN-L ISOFORM 2 PRECURSOR-RELATED"/>
    <property type="match status" value="1"/>
</dbReference>
<dbReference type="KEGG" id="rhoz:GXP67_03370"/>
<keyword evidence="3" id="KW-1133">Transmembrane helix</keyword>
<evidence type="ECO:0000256" key="2">
    <source>
        <dbReference type="SAM" id="MobiDB-lite"/>
    </source>
</evidence>
<dbReference type="GO" id="GO:0016020">
    <property type="term" value="C:membrane"/>
    <property type="evidence" value="ECO:0007669"/>
    <property type="project" value="InterPro"/>
</dbReference>
<dbReference type="Pfam" id="PF07691">
    <property type="entry name" value="PA14"/>
    <property type="match status" value="3"/>
</dbReference>
<feature type="region of interest" description="Disordered" evidence="2">
    <location>
        <begin position="246"/>
        <end position="265"/>
    </location>
</feature>
<dbReference type="InterPro" id="IPR006644">
    <property type="entry name" value="Cadg"/>
</dbReference>
<feature type="region of interest" description="Disordered" evidence="2">
    <location>
        <begin position="545"/>
        <end position="586"/>
    </location>
</feature>
<reference evidence="5 6" key="1">
    <citation type="submission" date="2020-01" db="EMBL/GenBank/DDBJ databases">
        <authorList>
            <person name="Kim M.K."/>
        </authorList>
    </citation>
    <scope>NUCLEOTIDE SEQUENCE [LARGE SCALE GENOMIC DNA]</scope>
    <source>
        <strain evidence="5 6">172606-1</strain>
    </source>
</reference>
<keyword evidence="3" id="KW-0812">Transmembrane</keyword>
<dbReference type="SMART" id="SM00736">
    <property type="entry name" value="CADG"/>
    <property type="match status" value="1"/>
</dbReference>
<dbReference type="EMBL" id="CP048222">
    <property type="protein sequence ID" value="QHT65774.1"/>
    <property type="molecule type" value="Genomic_DNA"/>
</dbReference>
<evidence type="ECO:0000256" key="1">
    <source>
        <dbReference type="ARBA" id="ARBA00022729"/>
    </source>
</evidence>
<dbReference type="Pfam" id="PF22352">
    <property type="entry name" value="K319L-like_PKD"/>
    <property type="match status" value="2"/>
</dbReference>
<dbReference type="InterPro" id="IPR013783">
    <property type="entry name" value="Ig-like_fold"/>
</dbReference>
<dbReference type="InterPro" id="IPR037524">
    <property type="entry name" value="PA14/GLEYA"/>
</dbReference>
<gene>
    <name evidence="5" type="ORF">GXP67_03370</name>
</gene>
<dbReference type="Pfam" id="PF11721">
    <property type="entry name" value="Malectin"/>
    <property type="match status" value="1"/>
</dbReference>
<evidence type="ECO:0000259" key="4">
    <source>
        <dbReference type="PROSITE" id="PS51820"/>
    </source>
</evidence>
<dbReference type="SUPFAM" id="SSF49313">
    <property type="entry name" value="Cadherin-like"/>
    <property type="match status" value="1"/>
</dbReference>
<dbReference type="Gene3D" id="2.120.10.30">
    <property type="entry name" value="TolB, C-terminal domain"/>
    <property type="match status" value="1"/>
</dbReference>
<dbReference type="NCBIfam" id="NF012200">
    <property type="entry name" value="choice_anch_D"/>
    <property type="match status" value="1"/>
</dbReference>
<keyword evidence="6" id="KW-1185">Reference proteome</keyword>
<dbReference type="Proteomes" id="UP000480178">
    <property type="component" value="Chromosome"/>
</dbReference>
<keyword evidence="1" id="KW-0732">Signal</keyword>
<dbReference type="NCBIfam" id="TIGR04183">
    <property type="entry name" value="Por_Secre_tail"/>
    <property type="match status" value="1"/>
</dbReference>
<feature type="domain" description="PA14" evidence="4">
    <location>
        <begin position="1232"/>
        <end position="1385"/>
    </location>
</feature>
<dbReference type="Pfam" id="PF05345">
    <property type="entry name" value="He_PIG"/>
    <property type="match status" value="1"/>
</dbReference>
<dbReference type="GO" id="GO:0005509">
    <property type="term" value="F:calcium ion binding"/>
    <property type="evidence" value="ECO:0007669"/>
    <property type="project" value="InterPro"/>
</dbReference>
<accession>A0A6C0GD39</accession>
<protein>
    <submittedName>
        <fullName evidence="5">Choice-of-anchor D domain-containing protein</fullName>
    </submittedName>
</protein>
<dbReference type="InterPro" id="IPR011042">
    <property type="entry name" value="6-blade_b-propeller_TolB-like"/>
</dbReference>
<dbReference type="InterPro" id="IPR008979">
    <property type="entry name" value="Galactose-bd-like_sf"/>
</dbReference>
<dbReference type="Gene3D" id="2.60.120.430">
    <property type="entry name" value="Galactose-binding lectin"/>
    <property type="match status" value="1"/>
</dbReference>
<dbReference type="InterPro" id="IPR026444">
    <property type="entry name" value="Secre_tail"/>
</dbReference>
<feature type="domain" description="PA14" evidence="4">
    <location>
        <begin position="1482"/>
        <end position="1635"/>
    </location>
</feature>
<sequence>MEIQYTIFKRKVAFIPIALFFLLSLFTTNLYGQFNFAVGQLTGVSLINPTSLQFGPDGRLYVSQQNGIIKVLTIVREGPNTYTVTSTETITLINSIPNHNDDGSAAASVTTRQVTGILVTGTAADPVLYVGSSDSRIGGPGGNGDANLDTNSGIISRLTKNGSLWEKIDLVRGLPRSEENHSINGLQLDTQTNTMYVAVGGFTNAGAPSSNFAFITEYALSAAIISVDLDAIDAMTTKGTSNNRYKYDLPTLDDPTRTNNADGTDINDPFGGNDGLNQAKIVIGGPVQIYSPGYRTPYDLVITKARRMYVVDNGANQGWGGHPANEGSNGNVTNNYIPGEPGSSSPGPNDDAVNNLNGFEYIGNIDTYVPGSYYGGHPTPIRANPAGAGLYTHTGSITGGVGVWRTSKTGANPLPADWPPVPVSMANPIEGDFQNPGETDRTLINFSPSTNGLAEYTASNFNNALKGDILAAGFFGDIYRINLNTAGTGVLNRLAGKKENQDPAFASGFGAEPLDITTQGDNDIFPGTVWAATYGSSSIVVFEPQDFQPDDCTGQDNANDDDSDGYTNADEIDNNTNPCSAASKPADFDRDLVSNLNDLDDDNDGIADIQDYFALDADNGIATTLPINYDLFNNDPGTGLFGLGFTGLMRNGTTNYLQQFNEDNLIPGGAVGAFSVVDASIGDALGNQNNQENAFQFGINVDSNTEPYTVRARMLGAFFNNQTPANFQSQGVYIGTGDQNNYIKIVLNANGGTPGIEVVYENGGVPVIQQYSIGVLPSQSLDLLLAVNPIAGTVQARYAKNGGTVVSIGSPIAVSGPLLTSIQSTPALAVGIISTSRGATPFTATWDFIHVTYNSNQAPILLNEIPDQNAKVEVNFNFVVADTTFTDENGDNLTYSATLSNNSALPAWLKFNGSTRTFNGIPTSNNPSTINVKVTVNDGKGGTASDIFAISIAPSSNASALYLVNAGGPEINYNGKIWSADQYFTGGETYSNFNIEDIEGTADDDLYKTERNSPTKQFSYNFPVVSPDTYTVKLHFAEIYMGATGGGYGAARERVFDVNIEGGTIELDDFDIYEEIGPMKAVIKTFNVTVTDGMLNINFTATIDQPKISAIEIWPYTGNSEPTLVATPTSVHFFSQQAGTTSTPQTISISNTGMTALNVTGVTITGANSSEFQHDFTASTTIAAGASIPIQLTFTPISLGLKTAQLNITHTGTNPKLTINLTGEGHDNAACSATGSILRELWSNVPGTEVTAIPVNTTPSSVSQLTIFETPGNIGDSYAQRIRGFICPPASGNYTFWIAADDDCELWLSTNDNPANKQRIAFSTSWTGSREWTKYATQKSALIALQAGQKYYIEALHKEGGGGDNLAVGWQLPSGIMERPIAGSRLSPFTLIPTVDAGEDQIISLPTNSVALNGSASGAPVNSYAWSQMSGPNTANFSNATIANPMVSGLIQGTYVFRLSVNQNAAFDEVSVIVNAIPANCSATGSILRELWTNVPGTEVTAIPVNTTPSSVSQLTIFETPGNIGDSYAQRIRGFICPPASGNYTFWIAADDDCELWLSTNDNPANKQRIAFSTSWTGSREWTKYATQKSALIALQAGQKYYIEALHKEGGGGDNLAVGWQLPSGIMERPIAGSRLSPFTLIPTVDAGEDQIISLPTNSVALNGSASGAPVNSYAWSQMSGPNTANFSNATIANPMVSGLIQGTYVFRLSVNQNAAFDEVSVIVNAIPANCSATGSILRELWTNVPGTEVTAIPVNTTPSSVSQLTIFETPGNIGDSYAQRIRGFICPPASGNYTFWIAADDDCELWLSTNDNPANKQRIAFSTSWTGSREWTKYATQKSALIALQAGQKYYIEALHKEGGGGDNLAVGWQLPSGIMERPIAGSRLSPFVNNASARVSNEVLQEEAPGIIAYPNPFSSTITLELKSIETEQVALEIYTSQGTLVTKLYSGEIEANKLYKFTLNGEKLSKGVYMARLVTKKKVVYEKIVLLK</sequence>
<proteinExistence type="predicted"/>
<dbReference type="SUPFAM" id="SSF56988">
    <property type="entry name" value="Anthrax protective antigen"/>
    <property type="match status" value="3"/>
</dbReference>
<dbReference type="SMART" id="SM00758">
    <property type="entry name" value="PA14"/>
    <property type="match status" value="3"/>
</dbReference>
<evidence type="ECO:0000256" key="3">
    <source>
        <dbReference type="SAM" id="Phobius"/>
    </source>
</evidence>
<name>A0A6C0GD39_9BACT</name>
<dbReference type="Gene3D" id="2.60.40.10">
    <property type="entry name" value="Immunoglobulins"/>
    <property type="match status" value="4"/>
</dbReference>
<dbReference type="RefSeq" id="WP_162441853.1">
    <property type="nucleotide sequence ID" value="NZ_CP048222.1"/>
</dbReference>
<evidence type="ECO:0000313" key="6">
    <source>
        <dbReference type="Proteomes" id="UP000480178"/>
    </source>
</evidence>
<evidence type="ECO:0000313" key="5">
    <source>
        <dbReference type="EMBL" id="QHT65774.1"/>
    </source>
</evidence>
<feature type="transmembrane region" description="Helical" evidence="3">
    <location>
        <begin position="12"/>
        <end position="32"/>
    </location>
</feature>
<dbReference type="SUPFAM" id="SSF49785">
    <property type="entry name" value="Galactose-binding domain-like"/>
    <property type="match status" value="1"/>
</dbReference>
<dbReference type="InterPro" id="IPR021720">
    <property type="entry name" value="Malectin_dom"/>
</dbReference>
<feature type="domain" description="PA14" evidence="4">
    <location>
        <begin position="1732"/>
        <end position="1885"/>
    </location>
</feature>
<dbReference type="Gene3D" id="2.60.120.200">
    <property type="match status" value="1"/>
</dbReference>
<dbReference type="PANTHER" id="PTHR46769">
    <property type="entry name" value="POLYCYSTIC KIDNEY AND HEPATIC DISEASE 1 (AUTOSOMAL RECESSIVE)-LIKE 1"/>
    <property type="match status" value="1"/>
</dbReference>
<dbReference type="PROSITE" id="PS51820">
    <property type="entry name" value="PA14"/>
    <property type="match status" value="3"/>
</dbReference>
<dbReference type="InterPro" id="IPR052387">
    <property type="entry name" value="Fibrocystin"/>
</dbReference>
<dbReference type="Pfam" id="PF18962">
    <property type="entry name" value="Por_Secre_tail"/>
    <property type="match status" value="1"/>
</dbReference>
<dbReference type="InterPro" id="IPR015919">
    <property type="entry name" value="Cadherin-like_sf"/>
</dbReference>